<dbReference type="EMBL" id="LNRQ01000007">
    <property type="protein sequence ID" value="KZM87874.1"/>
    <property type="molecule type" value="Genomic_DNA"/>
</dbReference>
<dbReference type="OMA" id="EPGNQSQ"/>
<proteinExistence type="predicted"/>
<dbReference type="AlphaFoldDB" id="A0A164TRS9"/>
<evidence type="ECO:0008006" key="2">
    <source>
        <dbReference type="Google" id="ProtNLM"/>
    </source>
</evidence>
<name>A0A164TRS9_DAUCS</name>
<protein>
    <recommendedName>
        <fullName evidence="2">BLOC-1-related complex subunit 7</fullName>
    </recommendedName>
</protein>
<organism evidence="1">
    <name type="scientific">Daucus carota subsp. sativus</name>
    <name type="common">Carrot</name>
    <dbReference type="NCBI Taxonomy" id="79200"/>
    <lineage>
        <taxon>Eukaryota</taxon>
        <taxon>Viridiplantae</taxon>
        <taxon>Streptophyta</taxon>
        <taxon>Embryophyta</taxon>
        <taxon>Tracheophyta</taxon>
        <taxon>Spermatophyta</taxon>
        <taxon>Magnoliopsida</taxon>
        <taxon>eudicotyledons</taxon>
        <taxon>Gunneridae</taxon>
        <taxon>Pentapetalae</taxon>
        <taxon>asterids</taxon>
        <taxon>campanulids</taxon>
        <taxon>Apiales</taxon>
        <taxon>Apiaceae</taxon>
        <taxon>Apioideae</taxon>
        <taxon>Scandiceae</taxon>
        <taxon>Daucinae</taxon>
        <taxon>Daucus</taxon>
        <taxon>Daucus sect. Daucus</taxon>
    </lineage>
</organism>
<gene>
    <name evidence="1" type="ORF">DCAR_024975</name>
</gene>
<sequence>MAAKIGGSGRREGSAKAVVSDHISQTIKSTSNVLQLMLQSSPSQAQLRKLPKDLLAKTSTIRNTEQVLNQLPHVISSLDAHTEQGLQSGPHLSTILQLTETIKICQLKHLASTQVSPQEPKVTIEDRPSTVLNQFAATKTM</sequence>
<evidence type="ECO:0000313" key="1">
    <source>
        <dbReference type="EMBL" id="KZM87874.1"/>
    </source>
</evidence>
<reference evidence="1" key="1">
    <citation type="journal article" date="2016" name="Nat. Genet.">
        <title>A high-quality carrot genome assembly provides new insights into carotenoid accumulation and asterid genome evolution.</title>
        <authorList>
            <person name="Iorizzo M."/>
            <person name="Ellison S."/>
            <person name="Senalik D."/>
            <person name="Zeng P."/>
            <person name="Satapoomin P."/>
            <person name="Huang J."/>
            <person name="Bowman M."/>
            <person name="Iovene M."/>
            <person name="Sanseverino W."/>
            <person name="Cavagnaro P."/>
            <person name="Yildiz M."/>
            <person name="Macko-Podgorni A."/>
            <person name="Moranska E."/>
            <person name="Grzebelus E."/>
            <person name="Grzebelus D."/>
            <person name="Ashrafi H."/>
            <person name="Zheng Z."/>
            <person name="Cheng S."/>
            <person name="Spooner D."/>
            <person name="Van Deynze A."/>
            <person name="Simon P."/>
        </authorList>
    </citation>
    <scope>NUCLEOTIDE SEQUENCE [LARGE SCALE GENOMIC DNA]</scope>
    <source>
        <tissue evidence="1">Leaf</tissue>
    </source>
</reference>
<dbReference type="Gramene" id="KZM87874">
    <property type="protein sequence ID" value="KZM87874"/>
    <property type="gene ID" value="DCAR_024975"/>
</dbReference>
<accession>A0A164TRS9</accession>
<comment type="caution">
    <text evidence="1">The sequence shown here is derived from an EMBL/GenBank/DDBJ whole genome shotgun (WGS) entry which is preliminary data.</text>
</comment>